<keyword evidence="2" id="KW-0067">ATP-binding</keyword>
<keyword evidence="1" id="KW-0547">Nucleotide-binding</keyword>
<dbReference type="SUPFAM" id="SSF52540">
    <property type="entry name" value="P-loop containing nucleoside triphosphate hydrolases"/>
    <property type="match status" value="1"/>
</dbReference>
<dbReference type="PANTHER" id="PTHR30448:SF0">
    <property type="entry name" value="RNASE ADAPTER PROTEIN RAPZ"/>
    <property type="match status" value="1"/>
</dbReference>
<dbReference type="HAMAP" id="MF_00636">
    <property type="entry name" value="RapZ_like"/>
    <property type="match status" value="1"/>
</dbReference>
<organism evidence="6">
    <name type="scientific">freshwater metagenome</name>
    <dbReference type="NCBI Taxonomy" id="449393"/>
    <lineage>
        <taxon>unclassified sequences</taxon>
        <taxon>metagenomes</taxon>
        <taxon>ecological metagenomes</taxon>
    </lineage>
</organism>
<sequence length="281" mass="30557">MNEILVVAGMSGAGRSTVSAALEDAAWSVIDNLPLELITRVSELASPGGAESTGLAFIVGRSGGLDPEHLLRTIAELRQQGFAARLLFLDAPDDVLVSRFEGNRRRHPVSASSVVNAIQGERNLLRPLMESADLNIDTGALNTNQLRRRIAELFNSIPSGSMRINIMSFGYSNGIPRDADVVMDCRFLPNPHWVEELRAHTGLESEVSEYVVSHADAQRFLTDVVGMLNWQIPVFAKEGKTYFSVAFGCTGGKHRSVAIAEEIATRLGGGVTVFHRDVERS</sequence>
<dbReference type="InterPro" id="IPR005337">
    <property type="entry name" value="RapZ-like"/>
</dbReference>
<dbReference type="Pfam" id="PF22740">
    <property type="entry name" value="PapZ_C"/>
    <property type="match status" value="1"/>
</dbReference>
<dbReference type="InterPro" id="IPR053931">
    <property type="entry name" value="RapZ_C"/>
</dbReference>
<protein>
    <submittedName>
        <fullName evidence="6">Unannotated protein</fullName>
    </submittedName>
</protein>
<gene>
    <name evidence="6" type="ORF">UFOPK3381_00059</name>
</gene>
<feature type="domain" description="RapZ-like N-terminal" evidence="4">
    <location>
        <begin position="3"/>
        <end position="155"/>
    </location>
</feature>
<accession>A0A6J7CGA7</accession>
<evidence type="ECO:0000259" key="5">
    <source>
        <dbReference type="Pfam" id="PF22740"/>
    </source>
</evidence>
<dbReference type="AlphaFoldDB" id="A0A6J7CGA7"/>
<dbReference type="InterPro" id="IPR053930">
    <property type="entry name" value="RapZ-like_N"/>
</dbReference>
<evidence type="ECO:0000259" key="4">
    <source>
        <dbReference type="Pfam" id="PF03668"/>
    </source>
</evidence>
<dbReference type="Pfam" id="PF03668">
    <property type="entry name" value="RapZ-like_N"/>
    <property type="match status" value="1"/>
</dbReference>
<dbReference type="NCBIfam" id="NF003828">
    <property type="entry name" value="PRK05416.1"/>
    <property type="match status" value="1"/>
</dbReference>
<dbReference type="InterPro" id="IPR027417">
    <property type="entry name" value="P-loop_NTPase"/>
</dbReference>
<proteinExistence type="inferred from homology"/>
<name>A0A6J7CGA7_9ZZZZ</name>
<dbReference type="PANTHER" id="PTHR30448">
    <property type="entry name" value="RNASE ADAPTER PROTEIN RAPZ"/>
    <property type="match status" value="1"/>
</dbReference>
<dbReference type="GO" id="GO:0005524">
    <property type="term" value="F:ATP binding"/>
    <property type="evidence" value="ECO:0007669"/>
    <property type="project" value="UniProtKB-KW"/>
</dbReference>
<evidence type="ECO:0000256" key="1">
    <source>
        <dbReference type="ARBA" id="ARBA00022741"/>
    </source>
</evidence>
<dbReference type="PIRSF" id="PIRSF005052">
    <property type="entry name" value="P-loopkin"/>
    <property type="match status" value="1"/>
</dbReference>
<evidence type="ECO:0000313" key="6">
    <source>
        <dbReference type="EMBL" id="CAB4857412.1"/>
    </source>
</evidence>
<dbReference type="EMBL" id="CAFBLN010000001">
    <property type="protein sequence ID" value="CAB4857412.1"/>
    <property type="molecule type" value="Genomic_DNA"/>
</dbReference>
<dbReference type="Gene3D" id="3.40.50.300">
    <property type="entry name" value="P-loop containing nucleotide triphosphate hydrolases"/>
    <property type="match status" value="1"/>
</dbReference>
<reference evidence="6" key="1">
    <citation type="submission" date="2020-05" db="EMBL/GenBank/DDBJ databases">
        <authorList>
            <person name="Chiriac C."/>
            <person name="Salcher M."/>
            <person name="Ghai R."/>
            <person name="Kavagutti S V."/>
        </authorList>
    </citation>
    <scope>NUCLEOTIDE SEQUENCE</scope>
</reference>
<feature type="domain" description="RapZ C-terminal" evidence="5">
    <location>
        <begin position="162"/>
        <end position="279"/>
    </location>
</feature>
<keyword evidence="3" id="KW-0342">GTP-binding</keyword>
<dbReference type="GO" id="GO:0005525">
    <property type="term" value="F:GTP binding"/>
    <property type="evidence" value="ECO:0007669"/>
    <property type="project" value="UniProtKB-KW"/>
</dbReference>
<evidence type="ECO:0000256" key="3">
    <source>
        <dbReference type="ARBA" id="ARBA00023134"/>
    </source>
</evidence>
<evidence type="ECO:0000256" key="2">
    <source>
        <dbReference type="ARBA" id="ARBA00022840"/>
    </source>
</evidence>